<evidence type="ECO:0000256" key="5">
    <source>
        <dbReference type="ARBA" id="ARBA00022889"/>
    </source>
</evidence>
<dbReference type="PRINTS" id="PR00205">
    <property type="entry name" value="CADHERIN"/>
</dbReference>
<dbReference type="PANTHER" id="PTHR24025:SF23">
    <property type="entry name" value="NEURAL-CADHERIN"/>
    <property type="match status" value="1"/>
</dbReference>
<feature type="domain" description="Cadherin" evidence="10">
    <location>
        <begin position="74"/>
        <end position="192"/>
    </location>
</feature>
<feature type="domain" description="Cadherin" evidence="10">
    <location>
        <begin position="1336"/>
        <end position="1440"/>
    </location>
</feature>
<feature type="domain" description="Cadherin" evidence="10">
    <location>
        <begin position="601"/>
        <end position="710"/>
    </location>
</feature>
<dbReference type="GO" id="GO:0005911">
    <property type="term" value="C:cell-cell junction"/>
    <property type="evidence" value="ECO:0007669"/>
    <property type="project" value="TreeGrafter"/>
</dbReference>
<feature type="domain" description="Cadherin" evidence="10">
    <location>
        <begin position="177"/>
        <end position="282"/>
    </location>
</feature>
<dbReference type="Gene3D" id="2.60.40.60">
    <property type="entry name" value="Cadherins"/>
    <property type="match status" value="16"/>
</dbReference>
<dbReference type="PROSITE" id="PS00232">
    <property type="entry name" value="CADHERIN_1"/>
    <property type="match status" value="7"/>
</dbReference>
<keyword evidence="4 9" id="KW-0106">Calcium</keyword>
<dbReference type="InterPro" id="IPR020894">
    <property type="entry name" value="Cadherin_CS"/>
</dbReference>
<dbReference type="Pfam" id="PF00028">
    <property type="entry name" value="Cadherin"/>
    <property type="match status" value="15"/>
</dbReference>
<dbReference type="FunFam" id="2.60.40.60:FF:000150">
    <property type="entry name" value="Dachsous cadherin-related 1"/>
    <property type="match status" value="1"/>
</dbReference>
<dbReference type="PROSITE" id="PS50268">
    <property type="entry name" value="CADHERIN_2"/>
    <property type="match status" value="16"/>
</dbReference>
<feature type="domain" description="Cadherin" evidence="10">
    <location>
        <begin position="815"/>
        <end position="921"/>
    </location>
</feature>
<proteinExistence type="predicted"/>
<feature type="domain" description="Cadherin" evidence="10">
    <location>
        <begin position="710"/>
        <end position="814"/>
    </location>
</feature>
<feature type="domain" description="Cadherin" evidence="10">
    <location>
        <begin position="1233"/>
        <end position="1335"/>
    </location>
</feature>
<feature type="domain" description="Cadherin" evidence="10">
    <location>
        <begin position="1026"/>
        <end position="1130"/>
    </location>
</feature>
<feature type="domain" description="Cadherin" evidence="10">
    <location>
        <begin position="922"/>
        <end position="1025"/>
    </location>
</feature>
<dbReference type="GO" id="GO:0007156">
    <property type="term" value="P:homophilic cell adhesion via plasma membrane adhesion molecules"/>
    <property type="evidence" value="ECO:0007669"/>
    <property type="project" value="InterPro"/>
</dbReference>
<sequence>MEPVSYKLISGDSYQWFTIESQSGIIRTQKELDYESQALVVLTIQSQLGRSSVFSSTHVNITITDVNDNPPVFPQENDRISIHQNATPGTVLYIAQATDIDSGYNGQISYSIVSENKDMYIIDPTLGVLYLNAYLSMKCDDILQIMAEDNGHPVQSSLLTLIINVEQKEGSNILSFANLVNHIEISEAFPLYSKILQVNASYGTQSSSLKMNYSLIPTVDSFPFGIQRNNGWIFLRRALNFEKSKTHSFKVIATNSDHREHQTATASVIVNIIDENDNPPIFDQTTYFFTVDESPVPHGVIGIIKAFDSDSGSNGRLSYFLLSGGNHFLINCNTGEVINTVALDREQKTHHELTVLVADHGSPRRNATTTVFIIVADLNDNKPYFPQFNSGKQIHVKVMEGQTEHMLVVAVYAKDPDAGDNGTVVYFLSSDESFDHFIINSSTGEIWTTQTLSTKLRPQYKLTVIARDQGALPLEEHAVVIVEVVSAFDEISEVNLKNKNIMVPENTEPSQKISSVISHDEALLLNSKGPYRITNKKTNAHFAVDDSTGAVYVSQHLDFEAVSYYGLTVGIQDYNMTSPPNHSVLLSINIEDTNDHSPLFPDQILYLGIWEDIPVGTRVYTFKAMDKDGSFENSKVRYSLNIQDIEENPFFIHEWEGSLSIVSKLDRETVESFVILVTATDHSANVSHRRSNTLVVRVFVQDLNDNIPVFLSSHVASVMENAGIGSFVHQIIAKDPDKGRNGKLEFHISEGNAQKIFMLDEVTGWLTLQSTIDREFQSSFSLTIIASDDGIPSLSATQTLTINLIDVNDEAPVFMEELYEVGIPENQHPGLYVTRVGAKDNDSDSNMDLTYEIVPSMNGTNGYFRINSQNGELFTTTTFDREDKDHFIIKVLVKDSGSPPLSSTAAVLCTILDENDNTPEILSPGMNIQVPENHDLGIIHTVLANDKDAGNNGRLHFHIIGGNTGDYFIINNTSGEVWATRSLDREDVSNFTIIVECYDMGSPQKSAIAKLHITVLDENDNPPTFSKSQYRTSVREDTEVGSVVLKLQATDADEGFNQAVMYSIIDDTQGVFVVNSTSGNIITKRSLDRELKHQYVFRVMATDCSLQGPKSSSVKVLIQIEDVNDNSPVFKENPVHVLISPTILVNRTVATVQAKDMDLGLNGKVVLNLLQPDPFFYITQESGEVKLKNSLPTESYRGTILHVQASDLAEPANTAIGLVIIHIQGLENDISFEHNVYEAIIMENSEAGTTVVTVKTQNHHSNREIIHYNIFSEDKDGTFTINALTGELSVKEPQFLDFEVMNEINLIISAESSKYITYCRVIVFIQDTNDNVPVFDKQQYTSFVLEGQDHNTFVTQVFATDADSGVNAQIDYSIINGNENNVFLLDSRHGILSTNVILDREIKSSYRLIIQAADQGSPKCSSTSVIRVLIVDINDNAPTIPPLNALLIAEDTFPGYSLGRVSANDVDFRPIISYAFTENGNPGFRFAVDKYTGVITLIGSLDYEESSQHCLKIQASDSVYNTVAEVTVIVMDINDNPPFFIQDLYKVTVPELTALNTYIITVSAMDKDSEIYGPITYRILSPLNGFGINISSGAVYTDLPIEYKEYTETQIIVEAERTVTHH</sequence>
<feature type="domain" description="Cadherin" evidence="10">
    <location>
        <begin position="4"/>
        <end position="73"/>
    </location>
</feature>
<feature type="domain" description="Cadherin" evidence="10">
    <location>
        <begin position="283"/>
        <end position="385"/>
    </location>
</feature>
<name>A0A8T2K926_9PIPI</name>
<dbReference type="FunFam" id="2.60.40.60:FF:000020">
    <property type="entry name" value="Dachsous cadherin-related 1b"/>
    <property type="match status" value="4"/>
</dbReference>
<feature type="domain" description="Cadherin" evidence="10">
    <location>
        <begin position="1131"/>
        <end position="1232"/>
    </location>
</feature>
<protein>
    <recommendedName>
        <fullName evidence="10">Cadherin domain-containing protein</fullName>
    </recommendedName>
</protein>
<accession>A0A8T2K926</accession>
<keyword evidence="2" id="KW-0812">Transmembrane</keyword>
<keyword evidence="8" id="KW-0325">Glycoprotein</keyword>
<dbReference type="OrthoDB" id="6252479at2759"/>
<dbReference type="InterPro" id="IPR050971">
    <property type="entry name" value="Cadherin-domain_protein"/>
</dbReference>
<organism evidence="11 12">
    <name type="scientific">Hymenochirus boettgeri</name>
    <name type="common">Congo dwarf clawed frog</name>
    <dbReference type="NCBI Taxonomy" id="247094"/>
    <lineage>
        <taxon>Eukaryota</taxon>
        <taxon>Metazoa</taxon>
        <taxon>Chordata</taxon>
        <taxon>Craniata</taxon>
        <taxon>Vertebrata</taxon>
        <taxon>Euteleostomi</taxon>
        <taxon>Amphibia</taxon>
        <taxon>Batrachia</taxon>
        <taxon>Anura</taxon>
        <taxon>Pipoidea</taxon>
        <taxon>Pipidae</taxon>
        <taxon>Pipinae</taxon>
        <taxon>Hymenochirus</taxon>
    </lineage>
</organism>
<dbReference type="Proteomes" id="UP000812440">
    <property type="component" value="Chromosome 1"/>
</dbReference>
<feature type="domain" description="Cadherin" evidence="10">
    <location>
        <begin position="1440"/>
        <end position="1540"/>
    </location>
</feature>
<feature type="domain" description="Cadherin" evidence="10">
    <location>
        <begin position="1541"/>
        <end position="1615"/>
    </location>
</feature>
<keyword evidence="5" id="KW-0130">Cell adhesion</keyword>
<evidence type="ECO:0000256" key="1">
    <source>
        <dbReference type="ARBA" id="ARBA00004370"/>
    </source>
</evidence>
<comment type="subcellular location">
    <subcellularLocation>
        <location evidence="1">Membrane</location>
    </subcellularLocation>
</comment>
<dbReference type="FunFam" id="2.60.40.60:FF:000116">
    <property type="entry name" value="Dachsous cadherin-related 2"/>
    <property type="match status" value="1"/>
</dbReference>
<evidence type="ECO:0000256" key="3">
    <source>
        <dbReference type="ARBA" id="ARBA00022737"/>
    </source>
</evidence>
<dbReference type="PANTHER" id="PTHR24025">
    <property type="entry name" value="DESMOGLEIN FAMILY MEMBER"/>
    <property type="match status" value="1"/>
</dbReference>
<dbReference type="GO" id="GO:0003007">
    <property type="term" value="P:heart morphogenesis"/>
    <property type="evidence" value="ECO:0007669"/>
    <property type="project" value="UniProtKB-ARBA"/>
</dbReference>
<comment type="caution">
    <text evidence="11">The sequence shown here is derived from an EMBL/GenBank/DDBJ whole genome shotgun (WGS) entry which is preliminary data.</text>
</comment>
<dbReference type="GO" id="GO:0030154">
    <property type="term" value="P:cell differentiation"/>
    <property type="evidence" value="ECO:0007669"/>
    <property type="project" value="UniProtKB-ARBA"/>
</dbReference>
<reference evidence="11" key="1">
    <citation type="thesis" date="2020" institute="ProQuest LLC" country="789 East Eisenhower Parkway, Ann Arbor, MI, USA">
        <title>Comparative Genomics and Chromosome Evolution.</title>
        <authorList>
            <person name="Mudd A.B."/>
        </authorList>
    </citation>
    <scope>NUCLEOTIDE SEQUENCE</scope>
    <source>
        <strain evidence="11">Female2</strain>
        <tissue evidence="11">Blood</tissue>
    </source>
</reference>
<evidence type="ECO:0000256" key="4">
    <source>
        <dbReference type="ARBA" id="ARBA00022837"/>
    </source>
</evidence>
<evidence type="ECO:0000256" key="6">
    <source>
        <dbReference type="ARBA" id="ARBA00022989"/>
    </source>
</evidence>
<dbReference type="SMART" id="SM00112">
    <property type="entry name" value="CA"/>
    <property type="match status" value="15"/>
</dbReference>
<keyword evidence="3" id="KW-0677">Repeat</keyword>
<evidence type="ECO:0000256" key="9">
    <source>
        <dbReference type="PROSITE-ProRule" id="PRU00043"/>
    </source>
</evidence>
<dbReference type="InterPro" id="IPR002126">
    <property type="entry name" value="Cadherin-like_dom"/>
</dbReference>
<feature type="domain" description="Cadherin" evidence="10">
    <location>
        <begin position="495"/>
        <end position="600"/>
    </location>
</feature>
<evidence type="ECO:0000256" key="2">
    <source>
        <dbReference type="ARBA" id="ARBA00022692"/>
    </source>
</evidence>
<dbReference type="FunFam" id="2.60.40.60:FF:000081">
    <property type="entry name" value="protocadherin Fat 4"/>
    <property type="match status" value="1"/>
</dbReference>
<dbReference type="SUPFAM" id="SSF49313">
    <property type="entry name" value="Cadherin-like"/>
    <property type="match status" value="16"/>
</dbReference>
<evidence type="ECO:0000259" key="10">
    <source>
        <dbReference type="PROSITE" id="PS50268"/>
    </source>
</evidence>
<evidence type="ECO:0000256" key="8">
    <source>
        <dbReference type="ARBA" id="ARBA00023180"/>
    </source>
</evidence>
<dbReference type="EMBL" id="JAACNH010000001">
    <property type="protein sequence ID" value="KAG8453995.1"/>
    <property type="molecule type" value="Genomic_DNA"/>
</dbReference>
<dbReference type="FunFam" id="2.60.40.60:FF:000211">
    <property type="entry name" value="Dachsous cadherin-related 2"/>
    <property type="match status" value="1"/>
</dbReference>
<evidence type="ECO:0000256" key="7">
    <source>
        <dbReference type="ARBA" id="ARBA00023136"/>
    </source>
</evidence>
<dbReference type="CDD" id="cd11304">
    <property type="entry name" value="Cadherin_repeat"/>
    <property type="match status" value="16"/>
</dbReference>
<dbReference type="InterPro" id="IPR015919">
    <property type="entry name" value="Cadherin-like_sf"/>
</dbReference>
<feature type="domain" description="Cadherin" evidence="10">
    <location>
        <begin position="390"/>
        <end position="506"/>
    </location>
</feature>
<gene>
    <name evidence="11" type="ORF">GDO86_000570</name>
</gene>
<keyword evidence="7" id="KW-0472">Membrane</keyword>
<evidence type="ECO:0000313" key="11">
    <source>
        <dbReference type="EMBL" id="KAG8453995.1"/>
    </source>
</evidence>
<dbReference type="FunFam" id="2.60.40.60:FF:000181">
    <property type="entry name" value="Predicted protein"/>
    <property type="match status" value="1"/>
</dbReference>
<dbReference type="FunFam" id="2.60.40.60:FF:000101">
    <property type="entry name" value="FAT atypical cadherin 4"/>
    <property type="match status" value="1"/>
</dbReference>
<dbReference type="GO" id="GO:0005509">
    <property type="term" value="F:calcium ion binding"/>
    <property type="evidence" value="ECO:0007669"/>
    <property type="project" value="UniProtKB-UniRule"/>
</dbReference>
<evidence type="ECO:0000313" key="12">
    <source>
        <dbReference type="Proteomes" id="UP000812440"/>
    </source>
</evidence>
<keyword evidence="12" id="KW-1185">Reference proteome</keyword>
<dbReference type="GO" id="GO:0005886">
    <property type="term" value="C:plasma membrane"/>
    <property type="evidence" value="ECO:0007669"/>
    <property type="project" value="InterPro"/>
</dbReference>
<dbReference type="GO" id="GO:0048729">
    <property type="term" value="P:tissue morphogenesis"/>
    <property type="evidence" value="ECO:0007669"/>
    <property type="project" value="UniProtKB-ARBA"/>
</dbReference>
<keyword evidence="6" id="KW-1133">Transmembrane helix</keyword>
<dbReference type="GO" id="GO:0060429">
    <property type="term" value="P:epithelium development"/>
    <property type="evidence" value="ECO:0007669"/>
    <property type="project" value="UniProtKB-ARBA"/>
</dbReference>
<dbReference type="GO" id="GO:0007163">
    <property type="term" value="P:establishment or maintenance of cell polarity"/>
    <property type="evidence" value="ECO:0007669"/>
    <property type="project" value="UniProtKB-ARBA"/>
</dbReference>